<dbReference type="PROSITE" id="PS00409">
    <property type="entry name" value="PROKAR_NTER_METHYL"/>
    <property type="match status" value="1"/>
</dbReference>
<dbReference type="Gene3D" id="3.30.700.10">
    <property type="entry name" value="Glycoprotein, Type 4 Pilin"/>
    <property type="match status" value="1"/>
</dbReference>
<dbReference type="Pfam" id="PF07596">
    <property type="entry name" value="SBP_bac_10"/>
    <property type="match status" value="1"/>
</dbReference>
<feature type="domain" description="DUF1559" evidence="2">
    <location>
        <begin position="35"/>
        <end position="326"/>
    </location>
</feature>
<keyword evidence="1" id="KW-0812">Transmembrane</keyword>
<dbReference type="OrthoDB" id="241541at2"/>
<keyword evidence="1" id="KW-1133">Transmembrane helix</keyword>
<evidence type="ECO:0000256" key="1">
    <source>
        <dbReference type="SAM" id="Phobius"/>
    </source>
</evidence>
<dbReference type="Pfam" id="PF07963">
    <property type="entry name" value="N_methyl"/>
    <property type="match status" value="1"/>
</dbReference>
<dbReference type="RefSeq" id="WP_145359134.1">
    <property type="nucleotide sequence ID" value="NZ_CP036265.1"/>
</dbReference>
<sequence length="359" mass="38568">MSRPSKLRAGFTLIELLVVIAIIAILVSLLLPAVQQAREAARRSQCQNNLKQLGLAMHNYHSTHKAFPIGRGDNDGGRRWSALVGLTPYLDQTALWNQISKPSLLNSNGTTRAADNPWPAMGPNPWDEAYPPWATQIATLLCPSDPAPVIAEGDTNYAVNWGDNGDGNDDHFGTDGRVRGMFGRVRSSTLADMRDGTTSTLLMGEIGRGRSSRHYQAAFARDLTEIFENPQENCVDVVNDPQNPGFYNTTVRVDTGGDQWRGTRWADGSTVFTGFNTMLPPNGPSCMEGGGDSANSIMSAGGYHSGGVQVVFGDGSVSMINETIDVGDQTALAPTFGRSPYGIWGALGSRDGGEVVDEF</sequence>
<protein>
    <submittedName>
        <fullName evidence="3">Putative major pilin subunit</fullName>
    </submittedName>
</protein>
<dbReference type="NCBIfam" id="TIGR02532">
    <property type="entry name" value="IV_pilin_GFxxxE"/>
    <property type="match status" value="1"/>
</dbReference>
<keyword evidence="1" id="KW-0472">Membrane</keyword>
<dbReference type="PANTHER" id="PTHR30093">
    <property type="entry name" value="GENERAL SECRETION PATHWAY PROTEIN G"/>
    <property type="match status" value="1"/>
</dbReference>
<dbReference type="InterPro" id="IPR012902">
    <property type="entry name" value="N_methyl_site"/>
</dbReference>
<proteinExistence type="predicted"/>
<dbReference type="SUPFAM" id="SSF54523">
    <property type="entry name" value="Pili subunits"/>
    <property type="match status" value="1"/>
</dbReference>
<evidence type="ECO:0000313" key="3">
    <source>
        <dbReference type="EMBL" id="QDT16289.1"/>
    </source>
</evidence>
<dbReference type="EMBL" id="CP036265">
    <property type="protein sequence ID" value="QDT16289.1"/>
    <property type="molecule type" value="Genomic_DNA"/>
</dbReference>
<gene>
    <name evidence="3" type="ORF">CA12_23900</name>
</gene>
<dbReference type="InterPro" id="IPR027558">
    <property type="entry name" value="Pre_pil_HX9DG_C"/>
</dbReference>
<feature type="transmembrane region" description="Helical" evidence="1">
    <location>
        <begin position="12"/>
        <end position="34"/>
    </location>
</feature>
<dbReference type="AlphaFoldDB" id="A0A517PA91"/>
<dbReference type="PANTHER" id="PTHR30093:SF2">
    <property type="entry name" value="TYPE II SECRETION SYSTEM PROTEIN H"/>
    <property type="match status" value="1"/>
</dbReference>
<dbReference type="InterPro" id="IPR011453">
    <property type="entry name" value="DUF1559"/>
</dbReference>
<organism evidence="3 4">
    <name type="scientific">Alienimonas californiensis</name>
    <dbReference type="NCBI Taxonomy" id="2527989"/>
    <lineage>
        <taxon>Bacteria</taxon>
        <taxon>Pseudomonadati</taxon>
        <taxon>Planctomycetota</taxon>
        <taxon>Planctomycetia</taxon>
        <taxon>Planctomycetales</taxon>
        <taxon>Planctomycetaceae</taxon>
        <taxon>Alienimonas</taxon>
    </lineage>
</organism>
<dbReference type="KEGG" id="acaf:CA12_23900"/>
<evidence type="ECO:0000259" key="2">
    <source>
        <dbReference type="Pfam" id="PF07596"/>
    </source>
</evidence>
<evidence type="ECO:0000313" key="4">
    <source>
        <dbReference type="Proteomes" id="UP000318741"/>
    </source>
</evidence>
<accession>A0A517PA91</accession>
<dbReference type="NCBIfam" id="TIGR04294">
    <property type="entry name" value="pre_pil_HX9DG"/>
    <property type="match status" value="1"/>
</dbReference>
<keyword evidence="4" id="KW-1185">Reference proteome</keyword>
<dbReference type="Proteomes" id="UP000318741">
    <property type="component" value="Chromosome"/>
</dbReference>
<dbReference type="InterPro" id="IPR045584">
    <property type="entry name" value="Pilin-like"/>
</dbReference>
<name>A0A517PA91_9PLAN</name>
<reference evidence="3 4" key="1">
    <citation type="submission" date="2019-02" db="EMBL/GenBank/DDBJ databases">
        <title>Deep-cultivation of Planctomycetes and their phenomic and genomic characterization uncovers novel biology.</title>
        <authorList>
            <person name="Wiegand S."/>
            <person name="Jogler M."/>
            <person name="Boedeker C."/>
            <person name="Pinto D."/>
            <person name="Vollmers J."/>
            <person name="Rivas-Marin E."/>
            <person name="Kohn T."/>
            <person name="Peeters S.H."/>
            <person name="Heuer A."/>
            <person name="Rast P."/>
            <person name="Oberbeckmann S."/>
            <person name="Bunk B."/>
            <person name="Jeske O."/>
            <person name="Meyerdierks A."/>
            <person name="Storesund J.E."/>
            <person name="Kallscheuer N."/>
            <person name="Luecker S."/>
            <person name="Lage O.M."/>
            <person name="Pohl T."/>
            <person name="Merkel B.J."/>
            <person name="Hornburger P."/>
            <person name="Mueller R.-W."/>
            <person name="Bruemmer F."/>
            <person name="Labrenz M."/>
            <person name="Spormann A.M."/>
            <person name="Op den Camp H."/>
            <person name="Overmann J."/>
            <person name="Amann R."/>
            <person name="Jetten M.S.M."/>
            <person name="Mascher T."/>
            <person name="Medema M.H."/>
            <person name="Devos D.P."/>
            <person name="Kaster A.-K."/>
            <person name="Ovreas L."/>
            <person name="Rohde M."/>
            <person name="Galperin M.Y."/>
            <person name="Jogler C."/>
        </authorList>
    </citation>
    <scope>NUCLEOTIDE SEQUENCE [LARGE SCALE GENOMIC DNA]</scope>
    <source>
        <strain evidence="3 4">CA12</strain>
    </source>
</reference>